<keyword evidence="8" id="KW-1185">Reference proteome</keyword>
<reference evidence="7" key="1">
    <citation type="submission" date="2020-06" db="EMBL/GenBank/DDBJ databases">
        <title>Characterization of fructooligosaccharide metabolism and fructooligosaccharide-degrading enzymes in human commensal butyrate producers.</title>
        <authorList>
            <person name="Tanno H."/>
            <person name="Fujii T."/>
            <person name="Hirano K."/>
            <person name="Maeno S."/>
            <person name="Tonozuka T."/>
            <person name="Sakamoto M."/>
            <person name="Ohkuma M."/>
            <person name="Tochio T."/>
            <person name="Endo A."/>
        </authorList>
    </citation>
    <scope>NUCLEOTIDE SEQUENCE</scope>
    <source>
        <strain evidence="7">JCM 17466</strain>
    </source>
</reference>
<evidence type="ECO:0000256" key="3">
    <source>
        <dbReference type="ARBA" id="ARBA00022692"/>
    </source>
</evidence>
<feature type="transmembrane region" description="Helical" evidence="6">
    <location>
        <begin position="432"/>
        <end position="450"/>
    </location>
</feature>
<dbReference type="Proteomes" id="UP000613208">
    <property type="component" value="Unassembled WGS sequence"/>
</dbReference>
<dbReference type="InterPro" id="IPR024923">
    <property type="entry name" value="PG_synth_SpoVB"/>
</dbReference>
<comment type="caution">
    <text evidence="7">The sequence shown here is derived from an EMBL/GenBank/DDBJ whole genome shotgun (WGS) entry which is preliminary data.</text>
</comment>
<feature type="transmembrane region" description="Helical" evidence="6">
    <location>
        <begin position="470"/>
        <end position="490"/>
    </location>
</feature>
<feature type="transmembrane region" description="Helical" evidence="6">
    <location>
        <begin position="199"/>
        <end position="218"/>
    </location>
</feature>
<comment type="subcellular location">
    <subcellularLocation>
        <location evidence="1">Cell membrane</location>
        <topology evidence="1">Multi-pass membrane protein</topology>
    </subcellularLocation>
</comment>
<evidence type="ECO:0000256" key="2">
    <source>
        <dbReference type="ARBA" id="ARBA00022475"/>
    </source>
</evidence>
<feature type="transmembrane region" description="Helical" evidence="6">
    <location>
        <begin position="496"/>
        <end position="520"/>
    </location>
</feature>
<feature type="transmembrane region" description="Helical" evidence="6">
    <location>
        <begin position="239"/>
        <end position="258"/>
    </location>
</feature>
<feature type="transmembrane region" description="Helical" evidence="6">
    <location>
        <begin position="407"/>
        <end position="426"/>
    </location>
</feature>
<dbReference type="RefSeq" id="WP_201309531.1">
    <property type="nucleotide sequence ID" value="NZ_BLYI01000003.1"/>
</dbReference>
<protein>
    <submittedName>
        <fullName evidence="7">Stage V sporulation protein B</fullName>
    </submittedName>
</protein>
<feature type="transmembrane region" description="Helical" evidence="6">
    <location>
        <begin position="87"/>
        <end position="109"/>
    </location>
</feature>
<evidence type="ECO:0000256" key="1">
    <source>
        <dbReference type="ARBA" id="ARBA00004651"/>
    </source>
</evidence>
<organism evidence="7 8">
    <name type="scientific">Anaerostipes butyraticus</name>
    <dbReference type="NCBI Taxonomy" id="645466"/>
    <lineage>
        <taxon>Bacteria</taxon>
        <taxon>Bacillati</taxon>
        <taxon>Bacillota</taxon>
        <taxon>Clostridia</taxon>
        <taxon>Lachnospirales</taxon>
        <taxon>Lachnospiraceae</taxon>
        <taxon>Anaerostipes</taxon>
    </lineage>
</organism>
<gene>
    <name evidence="7" type="primary">spoVB_1</name>
    <name evidence="7" type="ORF">ANBU17_00610</name>
</gene>
<dbReference type="PIRSF" id="PIRSF038958">
    <property type="entry name" value="PG_synth_SpoVB"/>
    <property type="match status" value="1"/>
</dbReference>
<feature type="transmembrane region" description="Helical" evidence="6">
    <location>
        <begin position="160"/>
        <end position="179"/>
    </location>
</feature>
<sequence length="547" mass="59394">MSKKKNSFLMQGMILAGASIVCRIIGLLYRSPLFGIIGKAGVGYYGVAYNIYNIILLISSFSIPLAVSKSISARLAKREYINAQRIFYGALVYAAVVGGIASLVAWFGAPYFVGTQKGAELALRCISPTIFFSAILGVLRGYFQGHNTMVPTSVSQIIEQILNAIFSILMAYVLILPFLPSDSITYEIARHGAAGSALGTEIGVITGLIFCLAIYKLYQPKAKIQMRHDRTKYIESYRNILKILLMTITPVILSTAIYNCCPTIDMTLFSSILVDKGMKSFTVSELYGVFSGQYNVLINIPLAMASALTNAVIPNISGAYALGDTRRMNENIEMVIKFTMMIAIPCAVGLGVLNVPINGLIFGVENGTGLGANLLRVGAVSVIFTCMSTVSNGILQGMDRMKVPIRHAAVSVVVNVIVLYLCLTYTSVNTFGLVFATTAFSIVMCFLNAWSIRKYSGYKQELVKTFVKPIISAALMGVIVGLIQFVLMKLLPFGRIAFIVCLVIAIPVGVLVYFAAIIGLKVFTEEELKNVPKGTLIIKLAKKLHLL</sequence>
<accession>A0A916Q8C7</accession>
<name>A0A916Q8C7_9FIRM</name>
<dbReference type="PANTHER" id="PTHR30250:SF21">
    <property type="entry name" value="LIPID II FLIPPASE MURJ"/>
    <property type="match status" value="1"/>
</dbReference>
<evidence type="ECO:0000256" key="5">
    <source>
        <dbReference type="ARBA" id="ARBA00023136"/>
    </source>
</evidence>
<dbReference type="GO" id="GO:0005886">
    <property type="term" value="C:plasma membrane"/>
    <property type="evidence" value="ECO:0007669"/>
    <property type="project" value="UniProtKB-SubCell"/>
</dbReference>
<dbReference type="CDD" id="cd13124">
    <property type="entry name" value="MATE_SpoVB_like"/>
    <property type="match status" value="1"/>
</dbReference>
<feature type="transmembrane region" description="Helical" evidence="6">
    <location>
        <begin position="334"/>
        <end position="357"/>
    </location>
</feature>
<dbReference type="InterPro" id="IPR050833">
    <property type="entry name" value="Poly_Biosynth_Transport"/>
</dbReference>
<feature type="transmembrane region" description="Helical" evidence="6">
    <location>
        <begin position="49"/>
        <end position="67"/>
    </location>
</feature>
<feature type="transmembrane region" description="Helical" evidence="6">
    <location>
        <begin position="121"/>
        <end position="139"/>
    </location>
</feature>
<feature type="transmembrane region" description="Helical" evidence="6">
    <location>
        <begin position="296"/>
        <end position="322"/>
    </location>
</feature>
<keyword evidence="3 6" id="KW-0812">Transmembrane</keyword>
<keyword evidence="2" id="KW-1003">Cell membrane</keyword>
<keyword evidence="5 6" id="KW-0472">Membrane</keyword>
<dbReference type="InterPro" id="IPR002797">
    <property type="entry name" value="Polysacc_synth"/>
</dbReference>
<evidence type="ECO:0000256" key="6">
    <source>
        <dbReference type="SAM" id="Phobius"/>
    </source>
</evidence>
<evidence type="ECO:0000313" key="7">
    <source>
        <dbReference type="EMBL" id="GFO83714.1"/>
    </source>
</evidence>
<keyword evidence="4 6" id="KW-1133">Transmembrane helix</keyword>
<dbReference type="AlphaFoldDB" id="A0A916Q8C7"/>
<evidence type="ECO:0000256" key="4">
    <source>
        <dbReference type="ARBA" id="ARBA00022989"/>
    </source>
</evidence>
<feature type="transmembrane region" description="Helical" evidence="6">
    <location>
        <begin position="377"/>
        <end position="395"/>
    </location>
</feature>
<dbReference type="PANTHER" id="PTHR30250">
    <property type="entry name" value="PST FAMILY PREDICTED COLANIC ACID TRANSPORTER"/>
    <property type="match status" value="1"/>
</dbReference>
<feature type="transmembrane region" description="Helical" evidence="6">
    <location>
        <begin position="12"/>
        <end position="29"/>
    </location>
</feature>
<proteinExistence type="predicted"/>
<dbReference type="EMBL" id="BLYI01000003">
    <property type="protein sequence ID" value="GFO83714.1"/>
    <property type="molecule type" value="Genomic_DNA"/>
</dbReference>
<dbReference type="Pfam" id="PF01943">
    <property type="entry name" value="Polysacc_synt"/>
    <property type="match status" value="1"/>
</dbReference>
<evidence type="ECO:0000313" key="8">
    <source>
        <dbReference type="Proteomes" id="UP000613208"/>
    </source>
</evidence>